<keyword evidence="2" id="KW-1185">Reference proteome</keyword>
<protein>
    <submittedName>
        <fullName evidence="1">Uncharacterized protein</fullName>
    </submittedName>
</protein>
<reference evidence="1 2" key="1">
    <citation type="submission" date="2021-03" db="EMBL/GenBank/DDBJ databases">
        <title>Complete genome sequence of Streptomyces cyanogenus S136, producer of anticancer angucycline landomycin A.</title>
        <authorList>
            <person name="Hrab P."/>
            <person name="Ruckert C."/>
            <person name="Busche T."/>
            <person name="Ostash I."/>
            <person name="Kalinowski J."/>
            <person name="Fedorenko V."/>
            <person name="Yushchuk O."/>
            <person name="Ostash B."/>
        </authorList>
    </citation>
    <scope>NUCLEOTIDE SEQUENCE [LARGE SCALE GENOMIC DNA]</scope>
    <source>
        <strain evidence="1 2">S136</strain>
    </source>
</reference>
<name>A0ABX7TZM9_STRCY</name>
<accession>A0ABX7TZM9</accession>
<evidence type="ECO:0000313" key="2">
    <source>
        <dbReference type="Proteomes" id="UP000663908"/>
    </source>
</evidence>
<dbReference type="Proteomes" id="UP000663908">
    <property type="component" value="Chromosome"/>
</dbReference>
<dbReference type="EMBL" id="CP071839">
    <property type="protein sequence ID" value="QTE01159.1"/>
    <property type="molecule type" value="Genomic_DNA"/>
</dbReference>
<sequence>MAAARAVEISVERARRVFEADSQWKTLRDAVDRMKVRMLDEGRKALARGEEWGATIEGVQVRLKPRE</sequence>
<proteinExistence type="predicted"/>
<organism evidence="1 2">
    <name type="scientific">Streptomyces cyanogenus</name>
    <dbReference type="NCBI Taxonomy" id="80860"/>
    <lineage>
        <taxon>Bacteria</taxon>
        <taxon>Bacillati</taxon>
        <taxon>Actinomycetota</taxon>
        <taxon>Actinomycetes</taxon>
        <taxon>Kitasatosporales</taxon>
        <taxon>Streptomycetaceae</taxon>
        <taxon>Streptomyces</taxon>
    </lineage>
</organism>
<gene>
    <name evidence="1" type="ORF">S1361_27775</name>
</gene>
<evidence type="ECO:0000313" key="1">
    <source>
        <dbReference type="EMBL" id="QTE01159.1"/>
    </source>
</evidence>